<name>A0A3A1UME9_9BACL</name>
<dbReference type="AlphaFoldDB" id="A0A3A1UME9"/>
<keyword evidence="1" id="KW-0472">Membrane</keyword>
<sequence length="75" mass="8605">MFLAAETTEVVKGYEPFDFFMLAITVIIAIGFVRLLMARPRKNLFAIGFTFVALVLFLFIDYVMLFEVGLYRVKG</sequence>
<gene>
    <name evidence="2" type="ORF">D3P08_25300</name>
</gene>
<evidence type="ECO:0000313" key="3">
    <source>
        <dbReference type="Proteomes" id="UP000266482"/>
    </source>
</evidence>
<reference evidence="2 3" key="1">
    <citation type="submission" date="2018-09" db="EMBL/GenBank/DDBJ databases">
        <title>Paenibacillus aracenensis nov. sp. isolated from a cave in southern Spain.</title>
        <authorList>
            <person name="Jurado V."/>
            <person name="Gutierrez-Patricio S."/>
            <person name="Gonzalez-Pimentel J.L."/>
            <person name="Miller A.Z."/>
            <person name="Laiz L."/>
            <person name="Saiz-Jimenez C."/>
        </authorList>
    </citation>
    <scope>NUCLEOTIDE SEQUENCE [LARGE SCALE GENOMIC DNA]</scope>
    <source>
        <strain evidence="2 3">DSM 22867</strain>
    </source>
</reference>
<protein>
    <recommendedName>
        <fullName evidence="4">DUF2759 family protein</fullName>
    </recommendedName>
</protein>
<dbReference type="EMBL" id="QXQA01000023">
    <property type="protein sequence ID" value="RIX47340.1"/>
    <property type="molecule type" value="Genomic_DNA"/>
</dbReference>
<feature type="transmembrane region" description="Helical" evidence="1">
    <location>
        <begin position="19"/>
        <end position="37"/>
    </location>
</feature>
<evidence type="ECO:0000313" key="2">
    <source>
        <dbReference type="EMBL" id="RIX47340.1"/>
    </source>
</evidence>
<dbReference type="OrthoDB" id="2679967at2"/>
<accession>A0A3A1UME9</accession>
<keyword evidence="1" id="KW-0812">Transmembrane</keyword>
<dbReference type="RefSeq" id="WP_119602909.1">
    <property type="nucleotide sequence ID" value="NZ_QXQA01000023.1"/>
</dbReference>
<comment type="caution">
    <text evidence="2">The sequence shown here is derived from an EMBL/GenBank/DDBJ whole genome shotgun (WGS) entry which is preliminary data.</text>
</comment>
<feature type="transmembrane region" description="Helical" evidence="1">
    <location>
        <begin position="44"/>
        <end position="65"/>
    </location>
</feature>
<dbReference type="Proteomes" id="UP000266482">
    <property type="component" value="Unassembled WGS sequence"/>
</dbReference>
<keyword evidence="3" id="KW-1185">Reference proteome</keyword>
<evidence type="ECO:0008006" key="4">
    <source>
        <dbReference type="Google" id="ProtNLM"/>
    </source>
</evidence>
<evidence type="ECO:0000256" key="1">
    <source>
        <dbReference type="SAM" id="Phobius"/>
    </source>
</evidence>
<proteinExistence type="predicted"/>
<organism evidence="2 3">
    <name type="scientific">Paenibacillus nanensis</name>
    <dbReference type="NCBI Taxonomy" id="393251"/>
    <lineage>
        <taxon>Bacteria</taxon>
        <taxon>Bacillati</taxon>
        <taxon>Bacillota</taxon>
        <taxon>Bacilli</taxon>
        <taxon>Bacillales</taxon>
        <taxon>Paenibacillaceae</taxon>
        <taxon>Paenibacillus</taxon>
    </lineage>
</organism>
<keyword evidence="1" id="KW-1133">Transmembrane helix</keyword>